<organism evidence="1 2">
    <name type="scientific">Aspergillus brunneoviolaceus CBS 621.78</name>
    <dbReference type="NCBI Taxonomy" id="1450534"/>
    <lineage>
        <taxon>Eukaryota</taxon>
        <taxon>Fungi</taxon>
        <taxon>Dikarya</taxon>
        <taxon>Ascomycota</taxon>
        <taxon>Pezizomycotina</taxon>
        <taxon>Eurotiomycetes</taxon>
        <taxon>Eurotiomycetidae</taxon>
        <taxon>Eurotiales</taxon>
        <taxon>Aspergillaceae</taxon>
        <taxon>Aspergillus</taxon>
        <taxon>Aspergillus subgen. Circumdati</taxon>
    </lineage>
</organism>
<dbReference type="Proteomes" id="UP000249057">
    <property type="component" value="Unassembled WGS sequence"/>
</dbReference>
<dbReference type="EMBL" id="KZ825333">
    <property type="protein sequence ID" value="RAH46997.1"/>
    <property type="molecule type" value="Genomic_DNA"/>
</dbReference>
<keyword evidence="2" id="KW-1185">Reference proteome</keyword>
<proteinExistence type="predicted"/>
<reference evidence="1" key="1">
    <citation type="submission" date="2018-02" db="EMBL/GenBank/DDBJ databases">
        <title>The genomes of Aspergillus section Nigri reveals drivers in fungal speciation.</title>
        <authorList>
            <consortium name="DOE Joint Genome Institute"/>
            <person name="Vesth T.C."/>
            <person name="Nybo J."/>
            <person name="Theobald S."/>
            <person name="Brandl J."/>
            <person name="Frisvad J.C."/>
            <person name="Nielsen K.F."/>
            <person name="Lyhne E.K."/>
            <person name="Kogle M.E."/>
            <person name="Kuo A."/>
            <person name="Riley R."/>
            <person name="Clum A."/>
            <person name="Nolan M."/>
            <person name="Lipzen A."/>
            <person name="Salamov A."/>
            <person name="Henrissat B."/>
            <person name="Wiebenga A."/>
            <person name="De vries R.P."/>
            <person name="Grigoriev I.V."/>
            <person name="Mortensen U.H."/>
            <person name="Andersen M.R."/>
            <person name="Baker S.E."/>
        </authorList>
    </citation>
    <scope>NUCLEOTIDE SEQUENCE</scope>
    <source>
        <strain evidence="1">CBS 621.78</strain>
    </source>
</reference>
<protein>
    <submittedName>
        <fullName evidence="1">Sulfonate biosynthesis enzyme</fullName>
    </submittedName>
</protein>
<evidence type="ECO:0000313" key="1">
    <source>
        <dbReference type="EMBL" id="RAH46997.1"/>
    </source>
</evidence>
<name>A0ACD1GCQ8_9EURO</name>
<sequence>MVSPNSQTKGLTRPDDPGCYSSSTSAKKEITLLQDKKNGFGFARSNPRPPKPRTKGVTEIRGPYYTAMGKRYLADVLETMGTHVDGLKFAGGSFSLFPERPLKELIDLAHDHGVYVSTGGWAEHLLTHPDANAVFDKYLRKCKDLGCVYSQVNKPSYLVSATHLIHSLYSRFDVIELSSGFLSIPEDDWLRLVDKVHSYKLKAKPELGIQFGAGGDTPAAGLEAIGTSDPSKLVNLGRKFLDAGVERLMIESEGITENVGSWRTDVVSKIMKELPSEGVMFEAADPKVFNWYIREFGIDVNLFVDHSQIVQLSCLRHGIWGTADTWGKIVSFRPE</sequence>
<gene>
    <name evidence="1" type="ORF">BO95DRAFT_452237</name>
</gene>
<evidence type="ECO:0000313" key="2">
    <source>
        <dbReference type="Proteomes" id="UP000249057"/>
    </source>
</evidence>
<accession>A0ACD1GCQ8</accession>